<dbReference type="SUPFAM" id="SSF51735">
    <property type="entry name" value="NAD(P)-binding Rossmann-fold domains"/>
    <property type="match status" value="1"/>
</dbReference>
<dbReference type="Proteomes" id="UP000264719">
    <property type="component" value="Unassembled WGS sequence"/>
</dbReference>
<keyword evidence="1" id="KW-0520">NAD</keyword>
<sequence length="136" mass="14762">GIYGPGRGPFAKVRRGTARRIIKPGQVFSRIHVEDIAQVLAASIARPDPGAVYNLCDDDPAPPEEVIAYAAELLGLPVPEAVDFDAAEMTPMARSFYAESKRVRNDRIKEALGVTLRYPDYRAGLQALAAAEKPEV</sequence>
<evidence type="ECO:0000313" key="2">
    <source>
        <dbReference type="EMBL" id="HAR52668.1"/>
    </source>
</evidence>
<comment type="caution">
    <text evidence="2">The sequence shown here is derived from an EMBL/GenBank/DDBJ whole genome shotgun (WGS) entry which is preliminary data.</text>
</comment>
<dbReference type="Gene3D" id="3.40.50.720">
    <property type="entry name" value="NAD(P)-binding Rossmann-like Domain"/>
    <property type="match status" value="1"/>
</dbReference>
<gene>
    <name evidence="2" type="ORF">DCS45_12455</name>
</gene>
<dbReference type="EMBL" id="DMVW01000121">
    <property type="protein sequence ID" value="HAR52668.1"/>
    <property type="molecule type" value="Genomic_DNA"/>
</dbReference>
<organism evidence="2 3">
    <name type="scientific">Roseovarius nubinhibens</name>
    <dbReference type="NCBI Taxonomy" id="314263"/>
    <lineage>
        <taxon>Bacteria</taxon>
        <taxon>Pseudomonadati</taxon>
        <taxon>Pseudomonadota</taxon>
        <taxon>Alphaproteobacteria</taxon>
        <taxon>Rhodobacterales</taxon>
        <taxon>Roseobacteraceae</taxon>
        <taxon>Roseovarius</taxon>
    </lineage>
</organism>
<protein>
    <submittedName>
        <fullName evidence="2">NAD(P)-dependent oxidoreductase</fullName>
    </submittedName>
</protein>
<accession>A0A348WDQ6</accession>
<dbReference type="PANTHER" id="PTHR43574">
    <property type="entry name" value="EPIMERASE-RELATED"/>
    <property type="match status" value="1"/>
</dbReference>
<reference evidence="2 3" key="1">
    <citation type="journal article" date="2018" name="Nat. Biotechnol.">
        <title>A standardized bacterial taxonomy based on genome phylogeny substantially revises the tree of life.</title>
        <authorList>
            <person name="Parks D.H."/>
            <person name="Chuvochina M."/>
            <person name="Waite D.W."/>
            <person name="Rinke C."/>
            <person name="Skarshewski A."/>
            <person name="Chaumeil P.A."/>
            <person name="Hugenholtz P."/>
        </authorList>
    </citation>
    <scope>NUCLEOTIDE SEQUENCE [LARGE SCALE GENOMIC DNA]</scope>
    <source>
        <strain evidence="2">UBA9169</strain>
    </source>
</reference>
<evidence type="ECO:0000256" key="1">
    <source>
        <dbReference type="ARBA" id="ARBA00023027"/>
    </source>
</evidence>
<evidence type="ECO:0000313" key="3">
    <source>
        <dbReference type="Proteomes" id="UP000264719"/>
    </source>
</evidence>
<dbReference type="InterPro" id="IPR036291">
    <property type="entry name" value="NAD(P)-bd_dom_sf"/>
</dbReference>
<proteinExistence type="predicted"/>
<name>A0A348WDQ6_9RHOB</name>
<dbReference type="AlphaFoldDB" id="A0A348WDQ6"/>
<feature type="non-terminal residue" evidence="2">
    <location>
        <position position="1"/>
    </location>
</feature>